<proteinExistence type="predicted"/>
<accession>A0AAV6Z050</accession>
<dbReference type="AlphaFoldDB" id="A0AAV6Z050"/>
<organism evidence="1 2">
    <name type="scientific">Engystomops pustulosus</name>
    <name type="common">Tungara frog</name>
    <name type="synonym">Physalaemus pustulosus</name>
    <dbReference type="NCBI Taxonomy" id="76066"/>
    <lineage>
        <taxon>Eukaryota</taxon>
        <taxon>Metazoa</taxon>
        <taxon>Chordata</taxon>
        <taxon>Craniata</taxon>
        <taxon>Vertebrata</taxon>
        <taxon>Euteleostomi</taxon>
        <taxon>Amphibia</taxon>
        <taxon>Batrachia</taxon>
        <taxon>Anura</taxon>
        <taxon>Neobatrachia</taxon>
        <taxon>Hyloidea</taxon>
        <taxon>Leptodactylidae</taxon>
        <taxon>Leiuperinae</taxon>
        <taxon>Engystomops</taxon>
    </lineage>
</organism>
<comment type="caution">
    <text evidence="1">The sequence shown here is derived from an EMBL/GenBank/DDBJ whole genome shotgun (WGS) entry which is preliminary data.</text>
</comment>
<protein>
    <submittedName>
        <fullName evidence="1">Uncharacterized protein</fullName>
    </submittedName>
</protein>
<sequence>MINSDSFKSALQRNQLEFPPFYCTNLYRHKTSNHHHARDFHNSTSVWDLFLFLLDSLEHHAKTSDRIGAADPLIYGKALGLCFRWGDQIHSSKVLRFPATAE</sequence>
<dbReference type="EMBL" id="WNYA01005076">
    <property type="protein sequence ID" value="KAG8542381.1"/>
    <property type="molecule type" value="Genomic_DNA"/>
</dbReference>
<evidence type="ECO:0000313" key="1">
    <source>
        <dbReference type="EMBL" id="KAG8542381.1"/>
    </source>
</evidence>
<keyword evidence="2" id="KW-1185">Reference proteome</keyword>
<name>A0AAV6Z050_ENGPU</name>
<reference evidence="1" key="1">
    <citation type="thesis" date="2020" institute="ProQuest LLC" country="789 East Eisenhower Parkway, Ann Arbor, MI, USA">
        <title>Comparative Genomics and Chromosome Evolution.</title>
        <authorList>
            <person name="Mudd A.B."/>
        </authorList>
    </citation>
    <scope>NUCLEOTIDE SEQUENCE</scope>
    <source>
        <strain evidence="1">237g6f4</strain>
        <tissue evidence="1">Blood</tissue>
    </source>
</reference>
<gene>
    <name evidence="1" type="ORF">GDO81_026827</name>
</gene>
<dbReference type="Proteomes" id="UP000824782">
    <property type="component" value="Unassembled WGS sequence"/>
</dbReference>
<evidence type="ECO:0000313" key="2">
    <source>
        <dbReference type="Proteomes" id="UP000824782"/>
    </source>
</evidence>
<feature type="non-terminal residue" evidence="1">
    <location>
        <position position="102"/>
    </location>
</feature>